<dbReference type="RefSeq" id="WP_213497848.1">
    <property type="nucleotide sequence ID" value="NZ_CP074694.1"/>
</dbReference>
<keyword evidence="2" id="KW-1185">Reference proteome</keyword>
<organism evidence="1 2">
    <name type="scientific">Telmatocola sphagniphila</name>
    <dbReference type="NCBI Taxonomy" id="1123043"/>
    <lineage>
        <taxon>Bacteria</taxon>
        <taxon>Pseudomonadati</taxon>
        <taxon>Planctomycetota</taxon>
        <taxon>Planctomycetia</taxon>
        <taxon>Gemmatales</taxon>
        <taxon>Gemmataceae</taxon>
    </lineage>
</organism>
<proteinExistence type="predicted"/>
<dbReference type="Proteomes" id="UP000676194">
    <property type="component" value="Chromosome"/>
</dbReference>
<accession>A0A8E6B9C9</accession>
<dbReference type="EMBL" id="CP074694">
    <property type="protein sequence ID" value="QVL32958.1"/>
    <property type="molecule type" value="Genomic_DNA"/>
</dbReference>
<name>A0A8E6B9C9_9BACT</name>
<gene>
    <name evidence="1" type="ORF">KIH39_03305</name>
</gene>
<evidence type="ECO:0000313" key="2">
    <source>
        <dbReference type="Proteomes" id="UP000676194"/>
    </source>
</evidence>
<sequence length="132" mass="14158">MRAAATLLGLCLCGISGCGSEATCYPVSGYVTYRGQPLAGGLIVFSPDFEKGASGPTSRAIIKTDGSFDLATDDRIGAVRGWHRITIAAPMQDSPVTLYRDFPEKFHSPVRSGLGWEVQTESENHLLIELNP</sequence>
<evidence type="ECO:0000313" key="1">
    <source>
        <dbReference type="EMBL" id="QVL32958.1"/>
    </source>
</evidence>
<evidence type="ECO:0008006" key="3">
    <source>
        <dbReference type="Google" id="ProtNLM"/>
    </source>
</evidence>
<reference evidence="1" key="1">
    <citation type="submission" date="2021-05" db="EMBL/GenBank/DDBJ databases">
        <title>Complete genome sequence of the cellulolytic planctomycete Telmatocola sphagniphila SP2T and characterization of the first cellulase from planctomycetes.</title>
        <authorList>
            <person name="Rakitin A.L."/>
            <person name="Beletsky A.V."/>
            <person name="Naumoff D.G."/>
            <person name="Kulichevskaya I.S."/>
            <person name="Mardanov A.V."/>
            <person name="Ravin N.V."/>
            <person name="Dedysh S.N."/>
        </authorList>
    </citation>
    <scope>NUCLEOTIDE SEQUENCE</scope>
    <source>
        <strain evidence="1">SP2T</strain>
    </source>
</reference>
<dbReference type="KEGG" id="tsph:KIH39_03305"/>
<dbReference type="AlphaFoldDB" id="A0A8E6B9C9"/>
<dbReference type="PROSITE" id="PS51257">
    <property type="entry name" value="PROKAR_LIPOPROTEIN"/>
    <property type="match status" value="1"/>
</dbReference>
<protein>
    <recommendedName>
        <fullName evidence="3">Carboxypeptidase regulatory-like domain-containing protein</fullName>
    </recommendedName>
</protein>